<reference evidence="1" key="1">
    <citation type="journal article" date="2022" name="J Glob Antimicrob Resist">
        <title>Comparative analysis of IMP-4- and OXA-58-containing plasmids of three carbapenemase-producing Acinetobacter ursingii strains in the Netherlands.</title>
        <authorList>
            <person name="Hendrickx A.P.A."/>
            <person name="Schade R.P."/>
            <person name="Landman F."/>
            <person name="Bosch T."/>
            <person name="Schouls L.M."/>
            <person name="van Dijk K."/>
        </authorList>
    </citation>
    <scope>NUCLEOTIDE SEQUENCE</scope>
    <source>
        <strain evidence="1">RIVM_C010761</strain>
    </source>
</reference>
<evidence type="ECO:0000313" key="2">
    <source>
        <dbReference type="Proteomes" id="UP001164081"/>
    </source>
</evidence>
<protein>
    <submittedName>
        <fullName evidence="1">Transcriptional regulator</fullName>
    </submittedName>
</protein>
<dbReference type="AlphaFoldDB" id="A0AA46S9P1"/>
<proteinExistence type="predicted"/>
<accession>A0AA46S9P1</accession>
<dbReference type="RefSeq" id="WP_263503765.1">
    <property type="nucleotide sequence ID" value="NZ_CP089044.1"/>
</dbReference>
<dbReference type="Gene3D" id="1.10.260.40">
    <property type="entry name" value="lambda repressor-like DNA-binding domains"/>
    <property type="match status" value="1"/>
</dbReference>
<name>A0AA46S9P1_9GAMM</name>
<gene>
    <name evidence="1" type="ORF">LSO58_06945</name>
</gene>
<dbReference type="Proteomes" id="UP001164081">
    <property type="component" value="Chromosome"/>
</dbReference>
<dbReference type="SUPFAM" id="SSF47413">
    <property type="entry name" value="lambda repressor-like DNA-binding domains"/>
    <property type="match status" value="1"/>
</dbReference>
<sequence>MSKVLNELSASARNSISRVMRVLATTNNAQIAESIGLDPTTFSRMKNDKKSNGLSDFENTCAALDAMGLKIVPKKYKLIHKEKLAALLAMAKGYMGRLNSVDDLFQDDIDDFGIDIELGYNEKEKA</sequence>
<organism evidence="1 2">
    <name type="scientific">Acinetobacter ursingii</name>
    <dbReference type="NCBI Taxonomy" id="108980"/>
    <lineage>
        <taxon>Bacteria</taxon>
        <taxon>Pseudomonadati</taxon>
        <taxon>Pseudomonadota</taxon>
        <taxon>Gammaproteobacteria</taxon>
        <taxon>Moraxellales</taxon>
        <taxon>Moraxellaceae</taxon>
        <taxon>Acinetobacter</taxon>
    </lineage>
</organism>
<dbReference type="InterPro" id="IPR010982">
    <property type="entry name" value="Lambda_DNA-bd_dom_sf"/>
</dbReference>
<evidence type="ECO:0000313" key="1">
    <source>
        <dbReference type="EMBL" id="UYF76605.1"/>
    </source>
</evidence>
<dbReference type="EMBL" id="CP089044">
    <property type="protein sequence ID" value="UYF76605.1"/>
    <property type="molecule type" value="Genomic_DNA"/>
</dbReference>
<dbReference type="GO" id="GO:0003677">
    <property type="term" value="F:DNA binding"/>
    <property type="evidence" value="ECO:0007669"/>
    <property type="project" value="InterPro"/>
</dbReference>